<dbReference type="InterPro" id="IPR004776">
    <property type="entry name" value="Mem_transp_PIN-like"/>
</dbReference>
<feature type="transmembrane region" description="Helical" evidence="8">
    <location>
        <begin position="198"/>
        <end position="218"/>
    </location>
</feature>
<dbReference type="PANTHER" id="PTHR36838">
    <property type="entry name" value="AUXIN EFFLUX CARRIER FAMILY PROTEIN"/>
    <property type="match status" value="1"/>
</dbReference>
<sequence length="308" mass="31433">MLTTLDALLPVILVIAVGHLVARTGLITGEQWRGIERIAYYVLFPAIVVETVARADFMALPALSMGATLVSAILAMSVLVFALRPLLAAALGVGGPQFTSIYQGSVRWNTFIALALADKLIGTEGLALLAVAIVAMIPILNVLSVLVLSRYAGGTPPGPAKVLRDLATNPFILSTLAGIVLNVSGLPLPAFAWSTLEILGSAALPIGIVCVGAGLDLAALRRPGAALAIGTALRLLAMPVFGAGFAGLYGVEGPALTAVVIATAVPAASGSYLLARQMGGDARLMAEILTLQTLLATATIPLALVLMA</sequence>
<feature type="transmembrane region" description="Helical" evidence="8">
    <location>
        <begin position="287"/>
        <end position="307"/>
    </location>
</feature>
<dbReference type="GO" id="GO:0005886">
    <property type="term" value="C:plasma membrane"/>
    <property type="evidence" value="ECO:0007669"/>
    <property type="project" value="UniProtKB-SubCell"/>
</dbReference>
<reference evidence="9 10" key="1">
    <citation type="journal article" date="2011" name="J. Bacteriol.">
        <title>Complete genome sequence of Polymorphum gilvum SL003B-26A1T, a crude oil-degrading bacterium from oil-polluted saline soil.</title>
        <authorList>
            <person name="Li S.G."/>
            <person name="Tang Y.Q."/>
            <person name="Nie Y."/>
            <person name="Cai M."/>
            <person name="Wu X.L."/>
        </authorList>
    </citation>
    <scope>NUCLEOTIDE SEQUENCE [LARGE SCALE GENOMIC DNA]</scope>
    <source>
        <strain evidence="10">LMG 25793 / CGMCC 1.9160 / SL003B-26A1</strain>
    </source>
</reference>
<keyword evidence="3" id="KW-0813">Transport</keyword>
<dbReference type="eggNOG" id="COG0679">
    <property type="taxonomic scope" value="Bacteria"/>
</dbReference>
<feature type="transmembrane region" description="Helical" evidence="8">
    <location>
        <begin position="38"/>
        <end position="55"/>
    </location>
</feature>
<evidence type="ECO:0000313" key="10">
    <source>
        <dbReference type="Proteomes" id="UP000008130"/>
    </source>
</evidence>
<comment type="similarity">
    <text evidence="2">Belongs to the auxin efflux carrier (TC 2.A.69) family.</text>
</comment>
<evidence type="ECO:0000256" key="5">
    <source>
        <dbReference type="ARBA" id="ARBA00022692"/>
    </source>
</evidence>
<name>F2IVZ6_POLGS</name>
<evidence type="ECO:0000256" key="6">
    <source>
        <dbReference type="ARBA" id="ARBA00022989"/>
    </source>
</evidence>
<dbReference type="HOGENOM" id="CLU_056175_3_1_5"/>
<keyword evidence="5 8" id="KW-0812">Transmembrane</keyword>
<feature type="transmembrane region" description="Helical" evidence="8">
    <location>
        <begin position="126"/>
        <end position="149"/>
    </location>
</feature>
<evidence type="ECO:0000256" key="7">
    <source>
        <dbReference type="ARBA" id="ARBA00023136"/>
    </source>
</evidence>
<evidence type="ECO:0000256" key="2">
    <source>
        <dbReference type="ARBA" id="ARBA00010145"/>
    </source>
</evidence>
<gene>
    <name evidence="9" type="ordered locus">SL003B_1852</name>
</gene>
<evidence type="ECO:0000256" key="3">
    <source>
        <dbReference type="ARBA" id="ARBA00022448"/>
    </source>
</evidence>
<dbReference type="KEGG" id="pgv:SL003B_1852"/>
<feature type="transmembrane region" description="Helical" evidence="8">
    <location>
        <begin position="255"/>
        <end position="275"/>
    </location>
</feature>
<evidence type="ECO:0000256" key="8">
    <source>
        <dbReference type="SAM" id="Phobius"/>
    </source>
</evidence>
<dbReference type="RefSeq" id="WP_013652596.1">
    <property type="nucleotide sequence ID" value="NC_015259.1"/>
</dbReference>
<dbReference type="Pfam" id="PF03547">
    <property type="entry name" value="Mem_trans"/>
    <property type="match status" value="1"/>
</dbReference>
<comment type="subcellular location">
    <subcellularLocation>
        <location evidence="1">Cell membrane</location>
        <topology evidence="1">Multi-pass membrane protein</topology>
    </subcellularLocation>
</comment>
<organism evidence="9 10">
    <name type="scientific">Polymorphum gilvum (strain LMG 25793 / CGMCC 1.9160 / SL003B-26A1)</name>
    <dbReference type="NCBI Taxonomy" id="991905"/>
    <lineage>
        <taxon>Bacteria</taxon>
        <taxon>Pseudomonadati</taxon>
        <taxon>Pseudomonadota</taxon>
        <taxon>Alphaproteobacteria</taxon>
        <taxon>Rhodobacterales</taxon>
        <taxon>Paracoccaceae</taxon>
        <taxon>Polymorphum</taxon>
    </lineage>
</organism>
<evidence type="ECO:0000256" key="4">
    <source>
        <dbReference type="ARBA" id="ARBA00022475"/>
    </source>
</evidence>
<dbReference type="EMBL" id="CP002568">
    <property type="protein sequence ID" value="ADZ70278.1"/>
    <property type="molecule type" value="Genomic_DNA"/>
</dbReference>
<accession>F2IVZ6</accession>
<dbReference type="InterPro" id="IPR038770">
    <property type="entry name" value="Na+/solute_symporter_sf"/>
</dbReference>
<dbReference type="Proteomes" id="UP000008130">
    <property type="component" value="Chromosome"/>
</dbReference>
<dbReference type="STRING" id="991905.SL003B_1852"/>
<feature type="transmembrane region" description="Helical" evidence="8">
    <location>
        <begin position="170"/>
        <end position="192"/>
    </location>
</feature>
<dbReference type="GO" id="GO:0055085">
    <property type="term" value="P:transmembrane transport"/>
    <property type="evidence" value="ECO:0007669"/>
    <property type="project" value="InterPro"/>
</dbReference>
<feature type="transmembrane region" description="Helical" evidence="8">
    <location>
        <begin position="225"/>
        <end position="249"/>
    </location>
</feature>
<keyword evidence="10" id="KW-1185">Reference proteome</keyword>
<dbReference type="PATRIC" id="fig|991905.3.peg.1900"/>
<feature type="transmembrane region" description="Helical" evidence="8">
    <location>
        <begin position="7"/>
        <end position="26"/>
    </location>
</feature>
<dbReference type="PANTHER" id="PTHR36838:SF4">
    <property type="entry name" value="AUXIN EFFLUX CARRIER FAMILY PROTEIN"/>
    <property type="match status" value="1"/>
</dbReference>
<keyword evidence="4" id="KW-1003">Cell membrane</keyword>
<dbReference type="AlphaFoldDB" id="F2IVZ6"/>
<dbReference type="OrthoDB" id="9805563at2"/>
<feature type="transmembrane region" description="Helical" evidence="8">
    <location>
        <begin position="62"/>
        <end position="83"/>
    </location>
</feature>
<protein>
    <submittedName>
        <fullName evidence="9">Transporter, AEC family</fullName>
    </submittedName>
</protein>
<proteinExistence type="inferred from homology"/>
<dbReference type="Gene3D" id="1.20.1530.20">
    <property type="match status" value="1"/>
</dbReference>
<evidence type="ECO:0000256" key="1">
    <source>
        <dbReference type="ARBA" id="ARBA00004651"/>
    </source>
</evidence>
<evidence type="ECO:0000313" key="9">
    <source>
        <dbReference type="EMBL" id="ADZ70278.1"/>
    </source>
</evidence>
<keyword evidence="6 8" id="KW-1133">Transmembrane helix</keyword>
<keyword evidence="7 8" id="KW-0472">Membrane</keyword>